<gene>
    <name evidence="1" type="ORF">GCWU000324_01554</name>
</gene>
<organism evidence="1 2">
    <name type="scientific">Kingella oralis ATCC 51147</name>
    <dbReference type="NCBI Taxonomy" id="629741"/>
    <lineage>
        <taxon>Bacteria</taxon>
        <taxon>Pseudomonadati</taxon>
        <taxon>Pseudomonadota</taxon>
        <taxon>Betaproteobacteria</taxon>
        <taxon>Neisseriales</taxon>
        <taxon>Neisseriaceae</taxon>
        <taxon>Kingella</taxon>
    </lineage>
</organism>
<sequence length="51" mass="5907">MDNGAGHGSVLQNVLRSFSGCLMWMMAIKKSLQPRLQRFYETLISIWFLCK</sequence>
<evidence type="ECO:0000313" key="1">
    <source>
        <dbReference type="EMBL" id="EEP67307.1"/>
    </source>
</evidence>
<dbReference type="HOGENOM" id="CLU_3099790_0_0_4"/>
<accession>C4GKP9</accession>
<keyword evidence="2" id="KW-1185">Reference proteome</keyword>
<comment type="caution">
    <text evidence="1">The sequence shown here is derived from an EMBL/GenBank/DDBJ whole genome shotgun (WGS) entry which is preliminary data.</text>
</comment>
<dbReference type="Proteomes" id="UP000003009">
    <property type="component" value="Unassembled WGS sequence"/>
</dbReference>
<protein>
    <submittedName>
        <fullName evidence="1">Uncharacterized protein</fullName>
    </submittedName>
</protein>
<reference evidence="1" key="1">
    <citation type="submission" date="2009-04" db="EMBL/GenBank/DDBJ databases">
        <authorList>
            <person name="Weinstock G."/>
            <person name="Sodergren E."/>
            <person name="Clifton S."/>
            <person name="Fulton L."/>
            <person name="Fulton B."/>
            <person name="Courtney L."/>
            <person name="Fronick C."/>
            <person name="Harrison M."/>
            <person name="Strong C."/>
            <person name="Farmer C."/>
            <person name="Delahaunty K."/>
            <person name="Markovic C."/>
            <person name="Hall O."/>
            <person name="Minx P."/>
            <person name="Tomlinson C."/>
            <person name="Mitreva M."/>
            <person name="Nelson J."/>
            <person name="Hou S."/>
            <person name="Wollam A."/>
            <person name="Pepin K.H."/>
            <person name="Johnson M."/>
            <person name="Bhonagiri V."/>
            <person name="Nash W.E."/>
            <person name="Warren W."/>
            <person name="Chinwalla A."/>
            <person name="Mardis E.R."/>
            <person name="Wilson R.K."/>
        </authorList>
    </citation>
    <scope>NUCLEOTIDE SEQUENCE [LARGE SCALE GENOMIC DNA]</scope>
    <source>
        <strain evidence="1">ATCC 51147</strain>
    </source>
</reference>
<evidence type="ECO:0000313" key="2">
    <source>
        <dbReference type="Proteomes" id="UP000003009"/>
    </source>
</evidence>
<name>C4GKP9_9NEIS</name>
<dbReference type="AlphaFoldDB" id="C4GKP9"/>
<dbReference type="EMBL" id="ACJW02000003">
    <property type="protein sequence ID" value="EEP67307.1"/>
    <property type="molecule type" value="Genomic_DNA"/>
</dbReference>
<proteinExistence type="predicted"/>